<evidence type="ECO:0000256" key="1">
    <source>
        <dbReference type="SAM" id="SignalP"/>
    </source>
</evidence>
<dbReference type="PROSITE" id="PS51257">
    <property type="entry name" value="PROKAR_LIPOPROTEIN"/>
    <property type="match status" value="1"/>
</dbReference>
<evidence type="ECO:0000313" key="2">
    <source>
        <dbReference type="EMBL" id="NME68902.1"/>
    </source>
</evidence>
<keyword evidence="3" id="KW-1185">Reference proteome</keyword>
<gene>
    <name evidence="2" type="ORF">HHU12_13095</name>
</gene>
<dbReference type="EMBL" id="JABANE010000031">
    <property type="protein sequence ID" value="NME68902.1"/>
    <property type="molecule type" value="Genomic_DNA"/>
</dbReference>
<reference evidence="2 3" key="1">
    <citation type="submission" date="2020-04" db="EMBL/GenBank/DDBJ databases">
        <title>Flammeovirga sp. SR4, a novel species isolated from seawater.</title>
        <authorList>
            <person name="Wang X."/>
        </authorList>
    </citation>
    <scope>NUCLEOTIDE SEQUENCE [LARGE SCALE GENOMIC DNA]</scope>
    <source>
        <strain evidence="2 3">ATCC 23126</strain>
    </source>
</reference>
<proteinExistence type="predicted"/>
<keyword evidence="1" id="KW-0732">Signal</keyword>
<feature type="signal peptide" evidence="1">
    <location>
        <begin position="1"/>
        <end position="22"/>
    </location>
</feature>
<comment type="caution">
    <text evidence="2">The sequence shown here is derived from an EMBL/GenBank/DDBJ whole genome shotgun (WGS) entry which is preliminary data.</text>
</comment>
<sequence>MKKLFILFVLPLAIFTSCGSSVDDAVNDLTDTLFQFGETTATIDGNTKDFNNYSGYQTVGNTTVLYFADIKLSTTSADAKGEAIVCILNNDEFTAGNSIDISLTGILTGGLSATKLQTAFLYLNDVSAQDVVSLVSLYTQKDANLETTLEQAESFDYTIRQASLLNFQEILTGDTPNLKISIDKSDGKTVDGTFSFTAFGTDGSKTNVTAGSFKDIPNDNK</sequence>
<organism evidence="2 3">
    <name type="scientific">Flammeovirga aprica JL-4</name>
    <dbReference type="NCBI Taxonomy" id="694437"/>
    <lineage>
        <taxon>Bacteria</taxon>
        <taxon>Pseudomonadati</taxon>
        <taxon>Bacteroidota</taxon>
        <taxon>Cytophagia</taxon>
        <taxon>Cytophagales</taxon>
        <taxon>Flammeovirgaceae</taxon>
        <taxon>Flammeovirga</taxon>
    </lineage>
</organism>
<dbReference type="AlphaFoldDB" id="A0A7X9RUE4"/>
<feature type="chain" id="PRO_5030764651" description="DUF5689 domain-containing protein" evidence="1">
    <location>
        <begin position="23"/>
        <end position="221"/>
    </location>
</feature>
<accession>A0A7X9RUE4</accession>
<evidence type="ECO:0000313" key="3">
    <source>
        <dbReference type="Proteomes" id="UP000576082"/>
    </source>
</evidence>
<dbReference type="Proteomes" id="UP000576082">
    <property type="component" value="Unassembled WGS sequence"/>
</dbReference>
<evidence type="ECO:0008006" key="4">
    <source>
        <dbReference type="Google" id="ProtNLM"/>
    </source>
</evidence>
<protein>
    <recommendedName>
        <fullName evidence="4">DUF5689 domain-containing protein</fullName>
    </recommendedName>
</protein>
<dbReference type="RefSeq" id="WP_169657194.1">
    <property type="nucleotide sequence ID" value="NZ_JABANE010000031.1"/>
</dbReference>
<name>A0A7X9RUE4_9BACT</name>